<sequence>MQDRLRQNASRGCDSGVQACLCGSAADPSAQPVRTAHGHQADARVRRELGIMKAGGCCQRHCHNTLLRSGRRYPESPGRMSRQVTTEMQNGVEVEEVAAVRRHQTPLCGQRCGSDRAEGERMSESQFPHMLLLERMQVLSRSIIIVVISYNPPSSLACAAARFRYGGGDDSQPRCAARYAWASTAAPSTRPPARPPRRSEDRSPRQQQLEVPLNPPTPGSRPPSCVHRADSQQPAQAHPPTPPPGLKEHMDCSQKASPPGANCIPFRRLGNGFCTPAKWHSLLSTAATHEPLPAKVDSLACLLAARRFPQRRRGFCLARTIASPRVKPASQRSAHEPQRQARPDLVRLVEDTPAHPPGCVTAYVRRPSRKIRLHGILGNTKPAWRLMAFVPGRLARAANRRSLDSRVGLLPVLKRPCARRRRRPCPFIVHRQRERPAFARGAAAAVAATAAAAGGCAPGAMPLCPA</sequence>
<proteinExistence type="predicted"/>
<name>A0ACC4DPR7_PURLI</name>
<reference evidence="1" key="1">
    <citation type="submission" date="2024-12" db="EMBL/GenBank/DDBJ databases">
        <title>Comparative genomics and development of molecular markers within Purpureocillium lilacinum and among Purpureocillium species.</title>
        <authorList>
            <person name="Yeh Z.-Y."/>
            <person name="Ni N.-T."/>
            <person name="Lo P.-H."/>
            <person name="Mushyakhwo K."/>
            <person name="Lin C.-F."/>
            <person name="Nai Y.-S."/>
        </authorList>
    </citation>
    <scope>NUCLEOTIDE SEQUENCE</scope>
    <source>
        <strain evidence="1">NCHU-NPUST-175</strain>
    </source>
</reference>
<dbReference type="EMBL" id="JBGNUJ010000007">
    <property type="protein sequence ID" value="KAL3957864.1"/>
    <property type="molecule type" value="Genomic_DNA"/>
</dbReference>
<organism evidence="1 2">
    <name type="scientific">Purpureocillium lilacinum</name>
    <name type="common">Paecilomyces lilacinus</name>
    <dbReference type="NCBI Taxonomy" id="33203"/>
    <lineage>
        <taxon>Eukaryota</taxon>
        <taxon>Fungi</taxon>
        <taxon>Dikarya</taxon>
        <taxon>Ascomycota</taxon>
        <taxon>Pezizomycotina</taxon>
        <taxon>Sordariomycetes</taxon>
        <taxon>Hypocreomycetidae</taxon>
        <taxon>Hypocreales</taxon>
        <taxon>Ophiocordycipitaceae</taxon>
        <taxon>Purpureocillium</taxon>
    </lineage>
</organism>
<dbReference type="Proteomes" id="UP001638806">
    <property type="component" value="Unassembled WGS sequence"/>
</dbReference>
<gene>
    <name evidence="1" type="ORF">ACCO45_008442</name>
</gene>
<comment type="caution">
    <text evidence="1">The sequence shown here is derived from an EMBL/GenBank/DDBJ whole genome shotgun (WGS) entry which is preliminary data.</text>
</comment>
<keyword evidence="2" id="KW-1185">Reference proteome</keyword>
<evidence type="ECO:0000313" key="2">
    <source>
        <dbReference type="Proteomes" id="UP001638806"/>
    </source>
</evidence>
<protein>
    <submittedName>
        <fullName evidence="1">Uncharacterized protein</fullName>
    </submittedName>
</protein>
<evidence type="ECO:0000313" key="1">
    <source>
        <dbReference type="EMBL" id="KAL3957864.1"/>
    </source>
</evidence>
<accession>A0ACC4DPR7</accession>